<feature type="transmembrane region" description="Helical" evidence="1">
    <location>
        <begin position="56"/>
        <end position="79"/>
    </location>
</feature>
<proteinExistence type="predicted"/>
<evidence type="ECO:0000313" key="2">
    <source>
        <dbReference type="EMBL" id="EKM81428.1"/>
    </source>
</evidence>
<keyword evidence="1" id="KW-0812">Transmembrane</keyword>
<accession>K5XDL1</accession>
<evidence type="ECO:0000256" key="1">
    <source>
        <dbReference type="SAM" id="Phobius"/>
    </source>
</evidence>
<protein>
    <submittedName>
        <fullName evidence="2">Uncharacterized protein</fullName>
    </submittedName>
</protein>
<feature type="transmembrane region" description="Helical" evidence="1">
    <location>
        <begin position="213"/>
        <end position="236"/>
    </location>
</feature>
<dbReference type="Proteomes" id="UP000008493">
    <property type="component" value="Unassembled WGS sequence"/>
</dbReference>
<name>K5XDL1_AGABU</name>
<keyword evidence="3" id="KW-1185">Reference proteome</keyword>
<feature type="transmembrane region" description="Helical" evidence="1">
    <location>
        <begin position="299"/>
        <end position="323"/>
    </location>
</feature>
<keyword evidence="1" id="KW-1133">Transmembrane helix</keyword>
<dbReference type="HOGENOM" id="CLU_906035_0_0_1"/>
<feature type="transmembrane region" description="Helical" evidence="1">
    <location>
        <begin position="141"/>
        <end position="161"/>
    </location>
</feature>
<feature type="transmembrane region" description="Helical" evidence="1">
    <location>
        <begin position="100"/>
        <end position="121"/>
    </location>
</feature>
<feature type="transmembrane region" description="Helical" evidence="1">
    <location>
        <begin position="181"/>
        <end position="201"/>
    </location>
</feature>
<dbReference type="AlphaFoldDB" id="K5XDL1"/>
<dbReference type="InParanoid" id="K5XDL1"/>
<dbReference type="GeneID" id="18826381"/>
<dbReference type="EMBL" id="JH971387">
    <property type="protein sequence ID" value="EKM81428.1"/>
    <property type="molecule type" value="Genomic_DNA"/>
</dbReference>
<sequence>MLYYPGKVAHIFLALSAFHFDQVLGRGGRGGGGHTDGSTSDDSDSSSLELSPSMTAVFALTVVVSIVTLYQLVCTLGRFRKRDLPEDHESNPSPYDIGPHFLKLLFGYLFVYLTSNILYALAVAYDEVDFLRVLHSQGLHVAAAFTAQLAYVLLFAILLSITRHRQRIQLNVYTPTFNLKFLLDAFLLVDILVLGIVQDVIGLKPRETFNAEVIAVVFHVLVFYASLYTTIYAILIHMRLSRATISDSIIWTVAFLAGPALVVVTLYRLITISIAYANSFVHVRDIVHSSTGFFHLEGLLIADTTIAGVVFLFVAECCLHMGAPPRAPKKI</sequence>
<gene>
    <name evidence="2" type="ORF">AGABI1DRAFT_125815</name>
</gene>
<dbReference type="RefSeq" id="XP_007327356.1">
    <property type="nucleotide sequence ID" value="XM_007327294.1"/>
</dbReference>
<dbReference type="KEGG" id="abp:AGABI1DRAFT125815"/>
<feature type="transmembrane region" description="Helical" evidence="1">
    <location>
        <begin position="248"/>
        <end position="270"/>
    </location>
</feature>
<reference evidence="3" key="1">
    <citation type="journal article" date="2012" name="Proc. Natl. Acad. Sci. U.S.A.">
        <title>Genome sequence of the button mushroom Agaricus bisporus reveals mechanisms governing adaptation to a humic-rich ecological niche.</title>
        <authorList>
            <person name="Morin E."/>
            <person name="Kohler A."/>
            <person name="Baker A.R."/>
            <person name="Foulongne-Oriol M."/>
            <person name="Lombard V."/>
            <person name="Nagy L.G."/>
            <person name="Ohm R.A."/>
            <person name="Patyshakuliyeva A."/>
            <person name="Brun A."/>
            <person name="Aerts A.L."/>
            <person name="Bailey A.M."/>
            <person name="Billette C."/>
            <person name="Coutinho P.M."/>
            <person name="Deakin G."/>
            <person name="Doddapaneni H."/>
            <person name="Floudas D."/>
            <person name="Grimwood J."/>
            <person name="Hilden K."/>
            <person name="Kuees U."/>
            <person name="LaButti K.M."/>
            <person name="Lapidus A."/>
            <person name="Lindquist E.A."/>
            <person name="Lucas S.M."/>
            <person name="Murat C."/>
            <person name="Riley R.W."/>
            <person name="Salamov A.A."/>
            <person name="Schmutz J."/>
            <person name="Subramanian V."/>
            <person name="Woesten H.A.B."/>
            <person name="Xu J."/>
            <person name="Eastwood D.C."/>
            <person name="Foster G.D."/>
            <person name="Sonnenberg A.S."/>
            <person name="Cullen D."/>
            <person name="de Vries R.P."/>
            <person name="Lundell T."/>
            <person name="Hibbett D.S."/>
            <person name="Henrissat B."/>
            <person name="Burton K.S."/>
            <person name="Kerrigan R.W."/>
            <person name="Challen M.P."/>
            <person name="Grigoriev I.V."/>
            <person name="Martin F."/>
        </authorList>
    </citation>
    <scope>NUCLEOTIDE SEQUENCE [LARGE SCALE GENOMIC DNA]</scope>
    <source>
        <strain evidence="3">JB137-S8 / ATCC MYA-4627 / FGSC 10392</strain>
    </source>
</reference>
<keyword evidence="1" id="KW-0472">Membrane</keyword>
<organism evidence="2 3">
    <name type="scientific">Agaricus bisporus var. burnettii (strain JB137-S8 / ATCC MYA-4627 / FGSC 10392)</name>
    <name type="common">White button mushroom</name>
    <dbReference type="NCBI Taxonomy" id="597362"/>
    <lineage>
        <taxon>Eukaryota</taxon>
        <taxon>Fungi</taxon>
        <taxon>Dikarya</taxon>
        <taxon>Basidiomycota</taxon>
        <taxon>Agaricomycotina</taxon>
        <taxon>Agaricomycetes</taxon>
        <taxon>Agaricomycetidae</taxon>
        <taxon>Agaricales</taxon>
        <taxon>Agaricineae</taxon>
        <taxon>Agaricaceae</taxon>
        <taxon>Agaricus</taxon>
    </lineage>
</organism>
<dbReference type="OMA" id="DIGPHFL"/>
<evidence type="ECO:0000313" key="3">
    <source>
        <dbReference type="Proteomes" id="UP000008493"/>
    </source>
</evidence>